<keyword evidence="2" id="KW-1185">Reference proteome</keyword>
<accession>A0AAV2ZF53</accession>
<dbReference type="EMBL" id="DAKRPA010000007">
    <property type="protein sequence ID" value="DBA04494.1"/>
    <property type="molecule type" value="Genomic_DNA"/>
</dbReference>
<dbReference type="Proteomes" id="UP001146120">
    <property type="component" value="Unassembled WGS sequence"/>
</dbReference>
<proteinExistence type="predicted"/>
<comment type="caution">
    <text evidence="1">The sequence shown here is derived from an EMBL/GenBank/DDBJ whole genome shotgun (WGS) entry which is preliminary data.</text>
</comment>
<name>A0AAV2ZF53_9STRA</name>
<protein>
    <submittedName>
        <fullName evidence="1">Uncharacterized protein</fullName>
    </submittedName>
</protein>
<evidence type="ECO:0000313" key="2">
    <source>
        <dbReference type="Proteomes" id="UP001146120"/>
    </source>
</evidence>
<evidence type="ECO:0000313" key="1">
    <source>
        <dbReference type="EMBL" id="DBA04494.1"/>
    </source>
</evidence>
<sequence>MRPNSDSTYSEMLSAMSSAYTVLLYLNTCMISSSRISYLRRVSPPPHSPSMAMRSAVQRASANLTLYSKYSHGLLMAFVRNACECSNAMDNRMLSVMMVVKQ</sequence>
<organism evidence="1 2">
    <name type="scientific">Lagenidium giganteum</name>
    <dbReference type="NCBI Taxonomy" id="4803"/>
    <lineage>
        <taxon>Eukaryota</taxon>
        <taxon>Sar</taxon>
        <taxon>Stramenopiles</taxon>
        <taxon>Oomycota</taxon>
        <taxon>Peronosporomycetes</taxon>
        <taxon>Pythiales</taxon>
        <taxon>Pythiaceae</taxon>
    </lineage>
</organism>
<gene>
    <name evidence="1" type="ORF">N0F65_011042</name>
</gene>
<reference evidence="1" key="1">
    <citation type="submission" date="2022-11" db="EMBL/GenBank/DDBJ databases">
        <authorList>
            <person name="Morgan W.R."/>
            <person name="Tartar A."/>
        </authorList>
    </citation>
    <scope>NUCLEOTIDE SEQUENCE</scope>
    <source>
        <strain evidence="1">ARSEF 373</strain>
    </source>
</reference>
<reference evidence="1" key="2">
    <citation type="journal article" date="2023" name="Microbiol Resour">
        <title>Decontamination and Annotation of the Draft Genome Sequence of the Oomycete Lagenidium giganteum ARSEF 373.</title>
        <authorList>
            <person name="Morgan W.R."/>
            <person name="Tartar A."/>
        </authorList>
    </citation>
    <scope>NUCLEOTIDE SEQUENCE</scope>
    <source>
        <strain evidence="1">ARSEF 373</strain>
    </source>
</reference>
<dbReference type="AlphaFoldDB" id="A0AAV2ZF53"/>